<dbReference type="InterPro" id="IPR015815">
    <property type="entry name" value="HIBADH-related"/>
</dbReference>
<dbReference type="InterPro" id="IPR006115">
    <property type="entry name" value="6PGDH_NADP-bd"/>
</dbReference>
<evidence type="ECO:0000259" key="3">
    <source>
        <dbReference type="Pfam" id="PF03446"/>
    </source>
</evidence>
<dbReference type="SMR" id="A0A164C4H2"/>
<protein>
    <submittedName>
        <fullName evidence="5">3-hydroxyisobutyrate dehydrogenase</fullName>
    </submittedName>
</protein>
<dbReference type="InterPro" id="IPR036291">
    <property type="entry name" value="NAD(P)-bd_dom_sf"/>
</dbReference>
<feature type="domain" description="NADPH-dependent reductive aminase-like C-terminal" evidence="4">
    <location>
        <begin position="225"/>
        <end position="287"/>
    </location>
</feature>
<evidence type="ECO:0000256" key="2">
    <source>
        <dbReference type="ARBA" id="ARBA00023002"/>
    </source>
</evidence>
<dbReference type="PANTHER" id="PTHR43580">
    <property type="entry name" value="OXIDOREDUCTASE GLYR1-RELATED"/>
    <property type="match status" value="1"/>
</dbReference>
<keyword evidence="2" id="KW-0560">Oxidoreductase</keyword>
<dbReference type="PANTHER" id="PTHR43580:SF2">
    <property type="entry name" value="CYTOKINE-LIKE NUCLEAR FACTOR N-PAC"/>
    <property type="match status" value="1"/>
</dbReference>
<accession>A0A164C4H2</accession>
<dbReference type="Gene3D" id="3.40.50.720">
    <property type="entry name" value="NAD(P)-binding Rossmann-like Domain"/>
    <property type="match status" value="1"/>
</dbReference>
<dbReference type="EMBL" id="LJKA01000072">
    <property type="protein sequence ID" value="KZD27948.1"/>
    <property type="molecule type" value="Genomic_DNA"/>
</dbReference>
<dbReference type="Pfam" id="PF03446">
    <property type="entry name" value="NAD_binding_2"/>
    <property type="match status" value="1"/>
</dbReference>
<sequence>MSKITVVGCGVMGSALIRAFMKAGHTITIVDKNPTAAKPFVAEGATFKLSLDDALDCDFVLLNLPDYKIAMQVIEQCKSKAIKGKIIVNTTTTTPTQAQIFERMIKDRGAIALESVIICYPHDIGTHRAYLVYSGPKEVFDQIEDQLSALSSPHFVGTDIRFAEIIEMSTSALQFGLYWFTLLGSALCIRNKLPISEYCKHIKAALPVVGHQLVTHLPDNLENYTGKFQDATVASLDVHTHGLQTIMKTLEDNNIDTRVCEVMENQMKAAIDAGYGKCDFEAAITQLLK</sequence>
<dbReference type="PIRSF" id="PIRSF000103">
    <property type="entry name" value="HIBADH"/>
    <property type="match status" value="1"/>
</dbReference>
<dbReference type="RefSeq" id="WP_063224683.1">
    <property type="nucleotide sequence ID" value="NZ_JAEHBS010000056.1"/>
</dbReference>
<comment type="similarity">
    <text evidence="1">Belongs to the HIBADH-related family.</text>
</comment>
<dbReference type="PATRIC" id="fig|1396.539.peg.4737"/>
<dbReference type="Gene3D" id="1.10.1040.10">
    <property type="entry name" value="N-(1-d-carboxylethyl)-l-norvaline Dehydrogenase, domain 2"/>
    <property type="match status" value="1"/>
</dbReference>
<dbReference type="Proteomes" id="UP000076501">
    <property type="component" value="Unassembled WGS sequence"/>
</dbReference>
<dbReference type="AlphaFoldDB" id="A0A164C4H2"/>
<dbReference type="InterPro" id="IPR048666">
    <property type="entry name" value="RedAm-like_C"/>
</dbReference>
<dbReference type="Pfam" id="PF21761">
    <property type="entry name" value="RedAm-like_C"/>
    <property type="match status" value="1"/>
</dbReference>
<feature type="domain" description="6-phosphogluconate dehydrogenase NADP-binding" evidence="3">
    <location>
        <begin position="3"/>
        <end position="152"/>
    </location>
</feature>
<gene>
    <name evidence="5" type="ORF">B4082_5042</name>
</gene>
<organism evidence="5 6">
    <name type="scientific">Bacillus cereus</name>
    <dbReference type="NCBI Taxonomy" id="1396"/>
    <lineage>
        <taxon>Bacteria</taxon>
        <taxon>Bacillati</taxon>
        <taxon>Bacillota</taxon>
        <taxon>Bacilli</taxon>
        <taxon>Bacillales</taxon>
        <taxon>Bacillaceae</taxon>
        <taxon>Bacillus</taxon>
        <taxon>Bacillus cereus group</taxon>
    </lineage>
</organism>
<evidence type="ECO:0000256" key="1">
    <source>
        <dbReference type="ARBA" id="ARBA00009080"/>
    </source>
</evidence>
<evidence type="ECO:0000313" key="6">
    <source>
        <dbReference type="Proteomes" id="UP000076501"/>
    </source>
</evidence>
<dbReference type="GO" id="GO:0050661">
    <property type="term" value="F:NADP binding"/>
    <property type="evidence" value="ECO:0007669"/>
    <property type="project" value="InterPro"/>
</dbReference>
<reference evidence="5 6" key="1">
    <citation type="submission" date="2015-09" db="EMBL/GenBank/DDBJ databases">
        <title>Bacillus cereus food isolates.</title>
        <authorList>
            <person name="Boekhorst J."/>
        </authorList>
    </citation>
    <scope>NUCLEOTIDE SEQUENCE [LARGE SCALE GENOMIC DNA]</scope>
    <source>
        <strain evidence="5 6">B4082</strain>
    </source>
</reference>
<comment type="caution">
    <text evidence="5">The sequence shown here is derived from an EMBL/GenBank/DDBJ whole genome shotgun (WGS) entry which is preliminary data.</text>
</comment>
<name>A0A164C4H2_BACCE</name>
<dbReference type="InterPro" id="IPR013328">
    <property type="entry name" value="6PGD_dom2"/>
</dbReference>
<dbReference type="SUPFAM" id="SSF51735">
    <property type="entry name" value="NAD(P)-binding Rossmann-fold domains"/>
    <property type="match status" value="1"/>
</dbReference>
<dbReference type="GO" id="GO:0016491">
    <property type="term" value="F:oxidoreductase activity"/>
    <property type="evidence" value="ECO:0007669"/>
    <property type="project" value="UniProtKB-KW"/>
</dbReference>
<evidence type="ECO:0000313" key="5">
    <source>
        <dbReference type="EMBL" id="KZD27948.1"/>
    </source>
</evidence>
<evidence type="ECO:0000259" key="4">
    <source>
        <dbReference type="Pfam" id="PF21761"/>
    </source>
</evidence>
<proteinExistence type="inferred from homology"/>
<dbReference type="InterPro" id="IPR051265">
    <property type="entry name" value="HIBADH-related_NP60_sf"/>
</dbReference>